<dbReference type="AlphaFoldDB" id="E2Q312"/>
<dbReference type="Proteomes" id="UP000002357">
    <property type="component" value="Chromosome"/>
</dbReference>
<organism evidence="1 2">
    <name type="scientific">Streptomyces clavuligerus</name>
    <dbReference type="NCBI Taxonomy" id="1901"/>
    <lineage>
        <taxon>Bacteria</taxon>
        <taxon>Bacillati</taxon>
        <taxon>Actinomycetota</taxon>
        <taxon>Actinomycetes</taxon>
        <taxon>Kitasatosporales</taxon>
        <taxon>Streptomycetaceae</taxon>
        <taxon>Streptomyces</taxon>
    </lineage>
</organism>
<sequence>MLRPSMEPHLSIRWRTGGCSRMTTKWTYPDAFDLGMFLAVRAATEPRKVESRVGTRRSPGPEVRL</sequence>
<gene>
    <name evidence="1" type="ORF">SCLAV_1690</name>
</gene>
<accession>E2Q312</accession>
<evidence type="ECO:0000313" key="2">
    <source>
        <dbReference type="Proteomes" id="UP000002357"/>
    </source>
</evidence>
<proteinExistence type="predicted"/>
<keyword evidence="2" id="KW-1185">Reference proteome</keyword>
<evidence type="ECO:0000313" key="1">
    <source>
        <dbReference type="EMBL" id="EFG06765.1"/>
    </source>
</evidence>
<reference evidence="1 2" key="1">
    <citation type="journal article" date="2010" name="Genome Biol. Evol.">
        <title>The sequence of a 1.8-mb bacterial linear plasmid reveals a rich evolutionary reservoir of secondary metabolic pathways.</title>
        <authorList>
            <person name="Medema M.H."/>
            <person name="Trefzer A."/>
            <person name="Kovalchuk A."/>
            <person name="van den Berg M."/>
            <person name="Mueller U."/>
            <person name="Heijne W."/>
            <person name="Wu L."/>
            <person name="Alam M.T."/>
            <person name="Ronning C.M."/>
            <person name="Nierman W.C."/>
            <person name="Bovenberg R.A.L."/>
            <person name="Breitling R."/>
            <person name="Takano E."/>
        </authorList>
    </citation>
    <scope>NUCLEOTIDE SEQUENCE [LARGE SCALE GENOMIC DNA]</scope>
    <source>
        <strain evidence="2">ATCC 27064 / DSM 738 / JCM 4710 / NBRC 13307 / NCIMB 12785 / NRRL 3585 / VKM Ac-602</strain>
    </source>
</reference>
<dbReference type="EMBL" id="CM000913">
    <property type="protein sequence ID" value="EFG06765.1"/>
    <property type="molecule type" value="Genomic_DNA"/>
</dbReference>
<name>E2Q312_STRCL</name>
<protein>
    <submittedName>
        <fullName evidence="1">Uncharacterized protein</fullName>
    </submittedName>
</protein>